<feature type="region of interest" description="Disordered" evidence="1">
    <location>
        <begin position="59"/>
        <end position="94"/>
    </location>
</feature>
<organism evidence="2 3">
    <name type="scientific">Porcisia hertigi</name>
    <dbReference type="NCBI Taxonomy" id="2761500"/>
    <lineage>
        <taxon>Eukaryota</taxon>
        <taxon>Discoba</taxon>
        <taxon>Euglenozoa</taxon>
        <taxon>Kinetoplastea</taxon>
        <taxon>Metakinetoplastina</taxon>
        <taxon>Trypanosomatida</taxon>
        <taxon>Trypanosomatidae</taxon>
        <taxon>Leishmaniinae</taxon>
        <taxon>Porcisia</taxon>
    </lineage>
</organism>
<feature type="compositionally biased region" description="Low complexity" evidence="1">
    <location>
        <begin position="234"/>
        <end position="253"/>
    </location>
</feature>
<feature type="compositionally biased region" description="Pro residues" evidence="1">
    <location>
        <begin position="254"/>
        <end position="264"/>
    </location>
</feature>
<dbReference type="GeneID" id="94293758"/>
<feature type="compositionally biased region" description="Low complexity" evidence="1">
    <location>
        <begin position="66"/>
        <end position="77"/>
    </location>
</feature>
<dbReference type="OrthoDB" id="271796at2759"/>
<evidence type="ECO:0000256" key="1">
    <source>
        <dbReference type="SAM" id="MobiDB-lite"/>
    </source>
</evidence>
<feature type="region of interest" description="Disordered" evidence="1">
    <location>
        <begin position="220"/>
        <end position="271"/>
    </location>
</feature>
<protein>
    <submittedName>
        <fullName evidence="2">Uncharacterized protein</fullName>
    </submittedName>
</protein>
<evidence type="ECO:0000313" key="3">
    <source>
        <dbReference type="Proteomes" id="UP000674318"/>
    </source>
</evidence>
<dbReference type="RefSeq" id="XP_067759881.1">
    <property type="nucleotide sequence ID" value="XM_067903681.1"/>
</dbReference>
<dbReference type="Proteomes" id="UP000674318">
    <property type="component" value="Chromosome 3"/>
</dbReference>
<reference evidence="2 3" key="1">
    <citation type="submission" date="2021-02" db="EMBL/GenBank/DDBJ databases">
        <title>Porcisia hertigi Genome sequencing and assembly.</title>
        <authorList>
            <person name="Almutairi H."/>
            <person name="Gatherer D."/>
        </authorList>
    </citation>
    <scope>NUCLEOTIDE SEQUENCE [LARGE SCALE GENOMIC DNA]</scope>
    <source>
        <strain evidence="2 3">C119</strain>
    </source>
</reference>
<gene>
    <name evidence="2" type="ORF">JKF63_07750</name>
</gene>
<evidence type="ECO:0000313" key="2">
    <source>
        <dbReference type="EMBL" id="KAG5511925.1"/>
    </source>
</evidence>
<name>A0A836LLV1_9TRYP</name>
<accession>A0A836LLV1</accession>
<keyword evidence="3" id="KW-1185">Reference proteome</keyword>
<dbReference type="KEGG" id="phet:94293758"/>
<comment type="caution">
    <text evidence="2">The sequence shown here is derived from an EMBL/GenBank/DDBJ whole genome shotgun (WGS) entry which is preliminary data.</text>
</comment>
<sequence length="615" mass="67687">MLRRTLRYCTDVRHTSVPSFMQHPVEMAFYFPRFHPDTHMDTAGIPELKDAVALMTRHSRRSNVGSTASASTSTTASDVPRPLAPTRWTTTVSTTTQTTMDLSVAEAQKNNTKCLLLLERGIDILNSVGGVQSPAVANLIRPLYAARFELLNGTEHLPRSEYATRIHVHKAILRQAAPLLYYNDTWDKSDVHQIDTACVLVGHFMKAFCALHPRPFHSVATPATSGGPTGMSQASSATPTASTSRSGAPSSSSSPPPPPPPPPTGSLDPSEWKMAVGSEADGAFITLPMVQDRVDELLRLATAAHDKHGSTHPELRWLRPKLLVLKGLLTIPLTGHLLHAQQCIEEAAHYVDGLTKRKNLLLDGLKERPREAELGLYMLLQAEIAARAFDWDLAPGLVDGDVMNMFTDAAGYYADPPNTTLDGDAIMSERRIPEQRFEAEAYACCLRSYATFLLGAPRPRAKSTRDSPVFLPKQLFSLNALLTVATPSSLVFSDVRNVSELPLETCRRRTGEALDRALKLNRMLHPDFRKNALAASTLLTMACMYADTRDYLYATGLFESAHKAVTFNFGDTSLEHVLLQKLRYEFLAGVGSEQEAKTASHEVVHLLKRMDTLPL</sequence>
<dbReference type="AlphaFoldDB" id="A0A836LLV1"/>
<proteinExistence type="predicted"/>
<feature type="compositionally biased region" description="Polar residues" evidence="1">
    <location>
        <begin position="221"/>
        <end position="233"/>
    </location>
</feature>
<dbReference type="EMBL" id="JAFJZO010000003">
    <property type="protein sequence ID" value="KAG5511925.1"/>
    <property type="molecule type" value="Genomic_DNA"/>
</dbReference>